<evidence type="ECO:0000256" key="4">
    <source>
        <dbReference type="ARBA" id="ARBA00022759"/>
    </source>
</evidence>
<evidence type="ECO:0000256" key="1">
    <source>
        <dbReference type="ARBA" id="ARBA00022679"/>
    </source>
</evidence>
<keyword evidence="2" id="KW-0548">Nucleotidyltransferase</keyword>
<keyword evidence="5" id="KW-0378">Hydrolase</keyword>
<accession>A0AAF0V0A2</accession>
<gene>
    <name evidence="8" type="ORF">MTR67_048825</name>
</gene>
<keyword evidence="6" id="KW-0695">RNA-directed DNA polymerase</keyword>
<proteinExistence type="predicted"/>
<dbReference type="SUPFAM" id="SSF56672">
    <property type="entry name" value="DNA/RNA polymerases"/>
    <property type="match status" value="1"/>
</dbReference>
<feature type="domain" description="Reverse transcriptase RNase H-like" evidence="7">
    <location>
        <begin position="82"/>
        <end position="163"/>
    </location>
</feature>
<dbReference type="Pfam" id="PF17917">
    <property type="entry name" value="RT_RNaseH"/>
    <property type="match status" value="1"/>
</dbReference>
<protein>
    <recommendedName>
        <fullName evidence="7">Reverse transcriptase RNase H-like domain-containing protein</fullName>
    </recommendedName>
</protein>
<dbReference type="Proteomes" id="UP001234989">
    <property type="component" value="Chromosome 11"/>
</dbReference>
<keyword evidence="9" id="KW-1185">Reference proteome</keyword>
<evidence type="ECO:0000259" key="7">
    <source>
        <dbReference type="Pfam" id="PF17917"/>
    </source>
</evidence>
<dbReference type="GO" id="GO:0003964">
    <property type="term" value="F:RNA-directed DNA polymerase activity"/>
    <property type="evidence" value="ECO:0007669"/>
    <property type="project" value="UniProtKB-KW"/>
</dbReference>
<dbReference type="PANTHER" id="PTHR34072">
    <property type="entry name" value="ENZYMATIC POLYPROTEIN-RELATED"/>
    <property type="match status" value="1"/>
</dbReference>
<evidence type="ECO:0000256" key="2">
    <source>
        <dbReference type="ARBA" id="ARBA00022695"/>
    </source>
</evidence>
<feature type="non-terminal residue" evidence="8">
    <location>
        <position position="1"/>
    </location>
</feature>
<keyword evidence="4" id="KW-0255">Endonuclease</keyword>
<name>A0AAF0V0A2_SOLVR</name>
<dbReference type="PANTHER" id="PTHR34072:SF52">
    <property type="entry name" value="RIBONUCLEASE H"/>
    <property type="match status" value="1"/>
</dbReference>
<dbReference type="EMBL" id="CP133622">
    <property type="protein sequence ID" value="WMV55440.1"/>
    <property type="molecule type" value="Genomic_DNA"/>
</dbReference>
<evidence type="ECO:0000256" key="6">
    <source>
        <dbReference type="ARBA" id="ARBA00022918"/>
    </source>
</evidence>
<keyword evidence="3" id="KW-0540">Nuclease</keyword>
<reference evidence="8" key="1">
    <citation type="submission" date="2023-08" db="EMBL/GenBank/DDBJ databases">
        <title>A de novo genome assembly of Solanum verrucosum Schlechtendal, a Mexican diploid species geographically isolated from the other diploid A-genome species in potato relatives.</title>
        <authorList>
            <person name="Hosaka K."/>
        </authorList>
    </citation>
    <scope>NUCLEOTIDE SEQUENCE</scope>
    <source>
        <tissue evidence="8">Young leaves</tissue>
    </source>
</reference>
<evidence type="ECO:0000256" key="3">
    <source>
        <dbReference type="ARBA" id="ARBA00022722"/>
    </source>
</evidence>
<dbReference type="GO" id="GO:0016787">
    <property type="term" value="F:hydrolase activity"/>
    <property type="evidence" value="ECO:0007669"/>
    <property type="project" value="UniProtKB-KW"/>
</dbReference>
<sequence length="182" mass="21012">QFWLESVAFLVHIVSGEGIQVDIHKIEVVQNWHRPISPTDIWSFLGLVGYYFNVLKLVKNSFQELKMRLTTTLVLTIPEGSQGFVIYCDVSRVGLDCVLIQNDKVIAYASRQLKIYEKNYLTHDLELVVVVFALKIWCHYLYGVHVDVLTNHKSLQYIFSQKDLFVVSIIKGAFKILPKHKS</sequence>
<evidence type="ECO:0000256" key="5">
    <source>
        <dbReference type="ARBA" id="ARBA00022801"/>
    </source>
</evidence>
<evidence type="ECO:0000313" key="8">
    <source>
        <dbReference type="EMBL" id="WMV55440.1"/>
    </source>
</evidence>
<dbReference type="InterPro" id="IPR043502">
    <property type="entry name" value="DNA/RNA_pol_sf"/>
</dbReference>
<keyword evidence="1" id="KW-0808">Transferase</keyword>
<dbReference type="GO" id="GO:0004519">
    <property type="term" value="F:endonuclease activity"/>
    <property type="evidence" value="ECO:0007669"/>
    <property type="project" value="UniProtKB-KW"/>
</dbReference>
<evidence type="ECO:0000313" key="9">
    <source>
        <dbReference type="Proteomes" id="UP001234989"/>
    </source>
</evidence>
<organism evidence="8 9">
    <name type="scientific">Solanum verrucosum</name>
    <dbReference type="NCBI Taxonomy" id="315347"/>
    <lineage>
        <taxon>Eukaryota</taxon>
        <taxon>Viridiplantae</taxon>
        <taxon>Streptophyta</taxon>
        <taxon>Embryophyta</taxon>
        <taxon>Tracheophyta</taxon>
        <taxon>Spermatophyta</taxon>
        <taxon>Magnoliopsida</taxon>
        <taxon>eudicotyledons</taxon>
        <taxon>Gunneridae</taxon>
        <taxon>Pentapetalae</taxon>
        <taxon>asterids</taxon>
        <taxon>lamiids</taxon>
        <taxon>Solanales</taxon>
        <taxon>Solanaceae</taxon>
        <taxon>Solanoideae</taxon>
        <taxon>Solaneae</taxon>
        <taxon>Solanum</taxon>
    </lineage>
</organism>
<dbReference type="InterPro" id="IPR041373">
    <property type="entry name" value="RT_RNaseH"/>
</dbReference>
<dbReference type="AlphaFoldDB" id="A0AAF0V0A2"/>